<sequence>MDKIFRIGDFTFRLCCAAEVKPPENFMKFEYRTENAWRGYAATDDEADAAAERTAPEYTYHIKVADRLPRPKGQVIARRPDLVVFRQADGAAGAGETAGNDIGAGGLEGRLIGVKGSRDYYACYEEAAADRAEVTLAREQIKDLRIDPVFTSLLALERRLVRKDQVILHCAYVEYQGEAVLFSAPSETGKTTQANLWEKYRGSRTVNGDRALLGKRDGRWTAQGWPVCGTSEICHNEALPIRAVVMLSQAKENRAEKLTPGQAFPLLYSQITVNKWNMQDHIHTLDVVEDLLGSVPVYHLGCTISEEAVECLAEALGYGIEASEKRW</sequence>
<evidence type="ECO:0000313" key="1">
    <source>
        <dbReference type="EMBL" id="HIZ12964.1"/>
    </source>
</evidence>
<dbReference type="SUPFAM" id="SSF53795">
    <property type="entry name" value="PEP carboxykinase-like"/>
    <property type="match status" value="1"/>
</dbReference>
<dbReference type="Gene3D" id="3.40.50.300">
    <property type="entry name" value="P-loop containing nucleotide triphosphate hydrolases"/>
    <property type="match status" value="1"/>
</dbReference>
<dbReference type="EMBL" id="DXCD01000090">
    <property type="protein sequence ID" value="HIZ12964.1"/>
    <property type="molecule type" value="Genomic_DNA"/>
</dbReference>
<evidence type="ECO:0000313" key="2">
    <source>
        <dbReference type="Proteomes" id="UP000824017"/>
    </source>
</evidence>
<dbReference type="InterPro" id="IPR027417">
    <property type="entry name" value="P-loop_NTPase"/>
</dbReference>
<gene>
    <name evidence="1" type="ORF">H9817_03415</name>
</gene>
<dbReference type="AlphaFoldDB" id="A0A9D2D9Y0"/>
<organism evidence="1 2">
    <name type="scientific">Candidatus Mediterraneibacter stercorigallinarum</name>
    <dbReference type="NCBI Taxonomy" id="2838686"/>
    <lineage>
        <taxon>Bacteria</taxon>
        <taxon>Bacillati</taxon>
        <taxon>Bacillota</taxon>
        <taxon>Clostridia</taxon>
        <taxon>Lachnospirales</taxon>
        <taxon>Lachnospiraceae</taxon>
        <taxon>Mediterraneibacter</taxon>
    </lineage>
</organism>
<reference evidence="1" key="2">
    <citation type="submission" date="2021-04" db="EMBL/GenBank/DDBJ databases">
        <authorList>
            <person name="Gilroy R."/>
        </authorList>
    </citation>
    <scope>NUCLEOTIDE SEQUENCE</scope>
    <source>
        <strain evidence="1">ChiGjej1B1-13045</strain>
    </source>
</reference>
<accession>A0A9D2D9Y0</accession>
<protein>
    <recommendedName>
        <fullName evidence="3">SynChlorMet cassette protein ScmC</fullName>
    </recommendedName>
</protein>
<proteinExistence type="predicted"/>
<evidence type="ECO:0008006" key="3">
    <source>
        <dbReference type="Google" id="ProtNLM"/>
    </source>
</evidence>
<reference evidence="1" key="1">
    <citation type="journal article" date="2021" name="PeerJ">
        <title>Extensive microbial diversity within the chicken gut microbiome revealed by metagenomics and culture.</title>
        <authorList>
            <person name="Gilroy R."/>
            <person name="Ravi A."/>
            <person name="Getino M."/>
            <person name="Pursley I."/>
            <person name="Horton D.L."/>
            <person name="Alikhan N.F."/>
            <person name="Baker D."/>
            <person name="Gharbi K."/>
            <person name="Hall N."/>
            <person name="Watson M."/>
            <person name="Adriaenssens E.M."/>
            <person name="Foster-Nyarko E."/>
            <person name="Jarju S."/>
            <person name="Secka A."/>
            <person name="Antonio M."/>
            <person name="Oren A."/>
            <person name="Chaudhuri R.R."/>
            <person name="La Ragione R."/>
            <person name="Hildebrand F."/>
            <person name="Pallen M.J."/>
        </authorList>
    </citation>
    <scope>NUCLEOTIDE SEQUENCE</scope>
    <source>
        <strain evidence="1">ChiGjej1B1-13045</strain>
    </source>
</reference>
<name>A0A9D2D9Y0_9FIRM</name>
<comment type="caution">
    <text evidence="1">The sequence shown here is derived from an EMBL/GenBank/DDBJ whole genome shotgun (WGS) entry which is preliminary data.</text>
</comment>
<dbReference type="Proteomes" id="UP000824017">
    <property type="component" value="Unassembled WGS sequence"/>
</dbReference>